<accession>A0A6A5XI04</accession>
<reference evidence="1" key="1">
    <citation type="journal article" date="2020" name="Stud. Mycol.">
        <title>101 Dothideomycetes genomes: a test case for predicting lifestyles and emergence of pathogens.</title>
        <authorList>
            <person name="Haridas S."/>
            <person name="Albert R."/>
            <person name="Binder M."/>
            <person name="Bloem J."/>
            <person name="Labutti K."/>
            <person name="Salamov A."/>
            <person name="Andreopoulos B."/>
            <person name="Baker S."/>
            <person name="Barry K."/>
            <person name="Bills G."/>
            <person name="Bluhm B."/>
            <person name="Cannon C."/>
            <person name="Castanera R."/>
            <person name="Culley D."/>
            <person name="Daum C."/>
            <person name="Ezra D."/>
            <person name="Gonzalez J."/>
            <person name="Henrissat B."/>
            <person name="Kuo A."/>
            <person name="Liang C."/>
            <person name="Lipzen A."/>
            <person name="Lutzoni F."/>
            <person name="Magnuson J."/>
            <person name="Mondo S."/>
            <person name="Nolan M."/>
            <person name="Ohm R."/>
            <person name="Pangilinan J."/>
            <person name="Park H.-J."/>
            <person name="Ramirez L."/>
            <person name="Alfaro M."/>
            <person name="Sun H."/>
            <person name="Tritt A."/>
            <person name="Yoshinaga Y."/>
            <person name="Zwiers L.-H."/>
            <person name="Turgeon B."/>
            <person name="Goodwin S."/>
            <person name="Spatafora J."/>
            <person name="Crous P."/>
            <person name="Grigoriev I."/>
        </authorList>
    </citation>
    <scope>NUCLEOTIDE SEQUENCE</scope>
    <source>
        <strain evidence="1">CBS 175.79</strain>
    </source>
</reference>
<sequence>MNLPDELLLYTFSHLHAIRSYEPQSEAFKDKKQERARQCENTQRQATLYALTLTSRRFKNIAEPILYNAFINTTTWKGFKPLCLFLRTVSQRRHLAAYVQYAENRLWDYHGNGLYDDMELYGATDMVKDYFDTFGAILGFCSNLNHLSIVSLETAEVSLWRNLIRYKQPPFEMSTHGFQKLETLCLQIHTEDYGLGEESAWFRRISNALITVPTLKVLKASGITSGSAGFVTGQYKSLEDIDISECILDFSDLVSLAESSPHLKRFGCTWAYLNSVGFHLPDLYDALCSVQTSLEHLHLDTREVRFCAEDFPLQPLGSLRDFLELKCVELCESSLLANAMSLLDFPDQKLSTRISDRLPPNIEHLTLLVKSEYGYNEDCRIDEAFALWDLAEDCHRHLPHLKQIHIKSAYELSAPLLTRQFREAGVEFATIKELDMMQHD</sequence>
<evidence type="ECO:0000313" key="2">
    <source>
        <dbReference type="Proteomes" id="UP000799778"/>
    </source>
</evidence>
<keyword evidence="2" id="KW-1185">Reference proteome</keyword>
<dbReference type="EMBL" id="ML978072">
    <property type="protein sequence ID" value="KAF2012441.1"/>
    <property type="molecule type" value="Genomic_DNA"/>
</dbReference>
<dbReference type="InterPro" id="IPR032675">
    <property type="entry name" value="LRR_dom_sf"/>
</dbReference>
<dbReference type="AlphaFoldDB" id="A0A6A5XI04"/>
<dbReference type="SUPFAM" id="SSF52047">
    <property type="entry name" value="RNI-like"/>
    <property type="match status" value="1"/>
</dbReference>
<evidence type="ECO:0008006" key="3">
    <source>
        <dbReference type="Google" id="ProtNLM"/>
    </source>
</evidence>
<dbReference type="OrthoDB" id="2520703at2759"/>
<name>A0A6A5XI04_9PLEO</name>
<evidence type="ECO:0000313" key="1">
    <source>
        <dbReference type="EMBL" id="KAF2012441.1"/>
    </source>
</evidence>
<dbReference type="Proteomes" id="UP000799778">
    <property type="component" value="Unassembled WGS sequence"/>
</dbReference>
<dbReference type="RefSeq" id="XP_033380780.1">
    <property type="nucleotide sequence ID" value="XM_033528659.1"/>
</dbReference>
<protein>
    <recommendedName>
        <fullName evidence="3">F-box domain-containing protein</fullName>
    </recommendedName>
</protein>
<proteinExistence type="predicted"/>
<gene>
    <name evidence="1" type="ORF">BU24DRAFT_425103</name>
</gene>
<dbReference type="GeneID" id="54286056"/>
<dbReference type="Gene3D" id="3.80.10.10">
    <property type="entry name" value="Ribonuclease Inhibitor"/>
    <property type="match status" value="1"/>
</dbReference>
<organism evidence="1 2">
    <name type="scientific">Aaosphaeria arxii CBS 175.79</name>
    <dbReference type="NCBI Taxonomy" id="1450172"/>
    <lineage>
        <taxon>Eukaryota</taxon>
        <taxon>Fungi</taxon>
        <taxon>Dikarya</taxon>
        <taxon>Ascomycota</taxon>
        <taxon>Pezizomycotina</taxon>
        <taxon>Dothideomycetes</taxon>
        <taxon>Pleosporomycetidae</taxon>
        <taxon>Pleosporales</taxon>
        <taxon>Pleosporales incertae sedis</taxon>
        <taxon>Aaosphaeria</taxon>
    </lineage>
</organism>